<dbReference type="InterPro" id="IPR041492">
    <property type="entry name" value="HAD_2"/>
</dbReference>
<dbReference type="eggNOG" id="COG0546">
    <property type="taxonomic scope" value="Bacteria"/>
</dbReference>
<dbReference type="STRING" id="118168.MC7420_5849"/>
<dbReference type="SFLD" id="SFLDG01129">
    <property type="entry name" value="C1.5:_HAD__Beta-PGM__Phosphata"/>
    <property type="match status" value="1"/>
</dbReference>
<dbReference type="HOGENOM" id="CLU_104121_0_0_3"/>
<dbReference type="GO" id="GO:0008967">
    <property type="term" value="F:phosphoglycolate phosphatase activity"/>
    <property type="evidence" value="ECO:0007669"/>
    <property type="project" value="TreeGrafter"/>
</dbReference>
<dbReference type="InterPro" id="IPR023198">
    <property type="entry name" value="PGP-like_dom2"/>
</dbReference>
<organism evidence="1 2">
    <name type="scientific">Coleofasciculus chthonoplastes PCC 7420</name>
    <dbReference type="NCBI Taxonomy" id="118168"/>
    <lineage>
        <taxon>Bacteria</taxon>
        <taxon>Bacillati</taxon>
        <taxon>Cyanobacteriota</taxon>
        <taxon>Cyanophyceae</taxon>
        <taxon>Coleofasciculales</taxon>
        <taxon>Coleofasciculaceae</taxon>
        <taxon>Coleofasciculus</taxon>
    </lineage>
</organism>
<keyword evidence="1" id="KW-0378">Hydrolase</keyword>
<keyword evidence="2" id="KW-1185">Reference proteome</keyword>
<dbReference type="RefSeq" id="WP_006102731.1">
    <property type="nucleotide sequence ID" value="NZ_DS989855.1"/>
</dbReference>
<evidence type="ECO:0000313" key="1">
    <source>
        <dbReference type="EMBL" id="EDX73969.1"/>
    </source>
</evidence>
<dbReference type="InterPro" id="IPR023214">
    <property type="entry name" value="HAD_sf"/>
</dbReference>
<sequence length="262" mass="29559">MSGVAAYDWQSPPCDRSHRNNPSVAPLTVFCDFDGPIVDVSKRYYTTYKLALADTRSAYQAQGITLPIQQLEAQQFWEMKQDRVADEDIALCSGVQGEQFEFFLSRVLEIVNQPLLLHLDKLQPGVRWALARLHSQGIRLVLVTLRCQEQATQILRNYGLTRLFSGIYGTYDDQAAYRNNVELKQQLLAQALTEQVCLSLQPQSAWMIGDTEADLLAAQAVSIPTVALTCGIRSYRYLQQFQPTHTCYDLLAAADYLLGKMK</sequence>
<dbReference type="GO" id="GO:0006281">
    <property type="term" value="P:DNA repair"/>
    <property type="evidence" value="ECO:0007669"/>
    <property type="project" value="TreeGrafter"/>
</dbReference>
<reference evidence="1 2" key="1">
    <citation type="submission" date="2008-07" db="EMBL/GenBank/DDBJ databases">
        <authorList>
            <person name="Tandeau de Marsac N."/>
            <person name="Ferriera S."/>
            <person name="Johnson J."/>
            <person name="Kravitz S."/>
            <person name="Beeson K."/>
            <person name="Sutton G."/>
            <person name="Rogers Y.-H."/>
            <person name="Friedman R."/>
            <person name="Frazier M."/>
            <person name="Venter J.C."/>
        </authorList>
    </citation>
    <scope>NUCLEOTIDE SEQUENCE [LARGE SCALE GENOMIC DNA]</scope>
    <source>
        <strain evidence="1 2">PCC 7420</strain>
    </source>
</reference>
<dbReference type="InterPro" id="IPR036412">
    <property type="entry name" value="HAD-like_sf"/>
</dbReference>
<dbReference type="Pfam" id="PF13419">
    <property type="entry name" value="HAD_2"/>
    <property type="match status" value="1"/>
</dbReference>
<dbReference type="InterPro" id="IPR050155">
    <property type="entry name" value="HAD-like_hydrolase_sf"/>
</dbReference>
<dbReference type="EMBL" id="DS989855">
    <property type="protein sequence ID" value="EDX73969.1"/>
    <property type="molecule type" value="Genomic_DNA"/>
</dbReference>
<dbReference type="OrthoDB" id="422676at2"/>
<evidence type="ECO:0000313" key="2">
    <source>
        <dbReference type="Proteomes" id="UP000003835"/>
    </source>
</evidence>
<dbReference type="AlphaFoldDB" id="B4VW74"/>
<dbReference type="Gene3D" id="1.10.150.240">
    <property type="entry name" value="Putative phosphatase, domain 2"/>
    <property type="match status" value="1"/>
</dbReference>
<dbReference type="Proteomes" id="UP000003835">
    <property type="component" value="Unassembled WGS sequence"/>
</dbReference>
<dbReference type="PANTHER" id="PTHR43434:SF1">
    <property type="entry name" value="PHOSPHOGLYCOLATE PHOSPHATASE"/>
    <property type="match status" value="1"/>
</dbReference>
<name>B4VW74_9CYAN</name>
<dbReference type="SFLD" id="SFLDS00003">
    <property type="entry name" value="Haloacid_Dehalogenase"/>
    <property type="match status" value="1"/>
</dbReference>
<accession>B4VW74</accession>
<dbReference type="SUPFAM" id="SSF56784">
    <property type="entry name" value="HAD-like"/>
    <property type="match status" value="1"/>
</dbReference>
<gene>
    <name evidence="1" type="ORF">MC7420_5849</name>
</gene>
<dbReference type="GO" id="GO:0005829">
    <property type="term" value="C:cytosol"/>
    <property type="evidence" value="ECO:0007669"/>
    <property type="project" value="TreeGrafter"/>
</dbReference>
<dbReference type="Gene3D" id="3.40.50.1000">
    <property type="entry name" value="HAD superfamily/HAD-like"/>
    <property type="match status" value="1"/>
</dbReference>
<dbReference type="PANTHER" id="PTHR43434">
    <property type="entry name" value="PHOSPHOGLYCOLATE PHOSPHATASE"/>
    <property type="match status" value="1"/>
</dbReference>
<proteinExistence type="predicted"/>
<protein>
    <submittedName>
        <fullName evidence="1">Haloacid dehalogenase-like hydrolase, putative</fullName>
    </submittedName>
</protein>